<dbReference type="AlphaFoldDB" id="A0A444ZGR0"/>
<evidence type="ECO:0000256" key="12">
    <source>
        <dbReference type="ARBA" id="ARBA00023136"/>
    </source>
</evidence>
<proteinExistence type="inferred from homology"/>
<comment type="caution">
    <text evidence="15">The sequence shown here is derived from an EMBL/GenBank/DDBJ whole genome shotgun (WGS) entry which is preliminary data.</text>
</comment>
<keyword evidence="7" id="KW-0677">Repeat</keyword>
<sequence length="113" mass="12235">MGDPEADVENEIGHGSRGDVTILPTLVRSAVLKAVCAGFEETTEPPVCLSGGWYIETNECLERNGGCWKDERANISACRDTFRGRVCECPVVKGVQYKGDGYTSCEGMPSFPI</sequence>
<evidence type="ECO:0000313" key="16">
    <source>
        <dbReference type="Proteomes" id="UP000289738"/>
    </source>
</evidence>
<keyword evidence="3" id="KW-0813">Transport</keyword>
<comment type="subcellular location">
    <subcellularLocation>
        <location evidence="1">Golgi apparatus membrane</location>
    </subcellularLocation>
</comment>
<keyword evidence="5" id="KW-0812">Transmembrane</keyword>
<evidence type="ECO:0000256" key="10">
    <source>
        <dbReference type="ARBA" id="ARBA00022989"/>
    </source>
</evidence>
<dbReference type="GO" id="GO:0015031">
    <property type="term" value="P:protein transport"/>
    <property type="evidence" value="ECO:0007669"/>
    <property type="project" value="UniProtKB-KW"/>
</dbReference>
<keyword evidence="9" id="KW-0653">Protein transport</keyword>
<dbReference type="EMBL" id="SDMP01000014">
    <property type="protein sequence ID" value="RYR13397.1"/>
    <property type="molecule type" value="Genomic_DNA"/>
</dbReference>
<keyword evidence="4" id="KW-0245">EGF-like domain</keyword>
<comment type="similarity">
    <text evidence="2">Belongs to the VSR (BP-80) family.</text>
</comment>
<evidence type="ECO:0000256" key="9">
    <source>
        <dbReference type="ARBA" id="ARBA00022927"/>
    </source>
</evidence>
<keyword evidence="14" id="KW-0325">Glycoprotein</keyword>
<keyword evidence="16" id="KW-1185">Reference proteome</keyword>
<evidence type="ECO:0000256" key="6">
    <source>
        <dbReference type="ARBA" id="ARBA00022729"/>
    </source>
</evidence>
<dbReference type="FunFam" id="2.10.25.10:FF:000178">
    <property type="entry name" value="vacuolar-sorting receptor 1"/>
    <property type="match status" value="1"/>
</dbReference>
<gene>
    <name evidence="15" type="ORF">Ahy_B04g070412</name>
</gene>
<dbReference type="Gene3D" id="2.10.25.10">
    <property type="entry name" value="Laminin"/>
    <property type="match status" value="1"/>
</dbReference>
<keyword evidence="6" id="KW-0732">Signal</keyword>
<dbReference type="GO" id="GO:0000139">
    <property type="term" value="C:Golgi membrane"/>
    <property type="evidence" value="ECO:0007669"/>
    <property type="project" value="UniProtKB-SubCell"/>
</dbReference>
<evidence type="ECO:0000313" key="15">
    <source>
        <dbReference type="EMBL" id="RYR13397.1"/>
    </source>
</evidence>
<evidence type="ECO:0000256" key="7">
    <source>
        <dbReference type="ARBA" id="ARBA00022737"/>
    </source>
</evidence>
<evidence type="ECO:0000256" key="14">
    <source>
        <dbReference type="ARBA" id="ARBA00023180"/>
    </source>
</evidence>
<keyword evidence="13" id="KW-1015">Disulfide bond</keyword>
<keyword evidence="8" id="KW-0106">Calcium</keyword>
<protein>
    <submittedName>
        <fullName evidence="15">Uncharacterized protein</fullName>
    </submittedName>
</protein>
<evidence type="ECO:0000256" key="4">
    <source>
        <dbReference type="ARBA" id="ARBA00022536"/>
    </source>
</evidence>
<keyword evidence="10" id="KW-1133">Transmembrane helix</keyword>
<keyword evidence="11" id="KW-0333">Golgi apparatus</keyword>
<evidence type="ECO:0000256" key="8">
    <source>
        <dbReference type="ARBA" id="ARBA00022837"/>
    </source>
</evidence>
<evidence type="ECO:0000256" key="3">
    <source>
        <dbReference type="ARBA" id="ARBA00022448"/>
    </source>
</evidence>
<accession>A0A444ZGR0</accession>
<reference evidence="15 16" key="1">
    <citation type="submission" date="2019-01" db="EMBL/GenBank/DDBJ databases">
        <title>Sequencing of cultivated peanut Arachis hypogaea provides insights into genome evolution and oil improvement.</title>
        <authorList>
            <person name="Chen X."/>
        </authorList>
    </citation>
    <scope>NUCLEOTIDE SEQUENCE [LARGE SCALE GENOMIC DNA]</scope>
    <source>
        <strain evidence="16">cv. Fuhuasheng</strain>
        <tissue evidence="15">Leaves</tissue>
    </source>
</reference>
<evidence type="ECO:0000256" key="11">
    <source>
        <dbReference type="ARBA" id="ARBA00023034"/>
    </source>
</evidence>
<evidence type="ECO:0000256" key="1">
    <source>
        <dbReference type="ARBA" id="ARBA00004394"/>
    </source>
</evidence>
<evidence type="ECO:0000256" key="13">
    <source>
        <dbReference type="ARBA" id="ARBA00023157"/>
    </source>
</evidence>
<name>A0A444ZGR0_ARAHY</name>
<evidence type="ECO:0000256" key="5">
    <source>
        <dbReference type="ARBA" id="ARBA00022692"/>
    </source>
</evidence>
<dbReference type="Proteomes" id="UP000289738">
    <property type="component" value="Chromosome B04"/>
</dbReference>
<organism evidence="15 16">
    <name type="scientific">Arachis hypogaea</name>
    <name type="common">Peanut</name>
    <dbReference type="NCBI Taxonomy" id="3818"/>
    <lineage>
        <taxon>Eukaryota</taxon>
        <taxon>Viridiplantae</taxon>
        <taxon>Streptophyta</taxon>
        <taxon>Embryophyta</taxon>
        <taxon>Tracheophyta</taxon>
        <taxon>Spermatophyta</taxon>
        <taxon>Magnoliopsida</taxon>
        <taxon>eudicotyledons</taxon>
        <taxon>Gunneridae</taxon>
        <taxon>Pentapetalae</taxon>
        <taxon>rosids</taxon>
        <taxon>fabids</taxon>
        <taxon>Fabales</taxon>
        <taxon>Fabaceae</taxon>
        <taxon>Papilionoideae</taxon>
        <taxon>50 kb inversion clade</taxon>
        <taxon>dalbergioids sensu lato</taxon>
        <taxon>Dalbergieae</taxon>
        <taxon>Pterocarpus clade</taxon>
        <taxon>Arachis</taxon>
    </lineage>
</organism>
<evidence type="ECO:0000256" key="2">
    <source>
        <dbReference type="ARBA" id="ARBA00007038"/>
    </source>
</evidence>
<keyword evidence="12" id="KW-0472">Membrane</keyword>